<dbReference type="Pfam" id="PF13181">
    <property type="entry name" value="TPR_8"/>
    <property type="match status" value="1"/>
</dbReference>
<dbReference type="Proteomes" id="UP000266673">
    <property type="component" value="Unassembled WGS sequence"/>
</dbReference>
<evidence type="ECO:0000256" key="1">
    <source>
        <dbReference type="ARBA" id="ARBA00022737"/>
    </source>
</evidence>
<keyword evidence="5" id="KW-1185">Reference proteome</keyword>
<sequence length="329" mass="37562">MPKGLLLIQQLYGKITLSFENGVENFEDLINAVEKYRKLACYEETLAESSDISQNYNEENFAQDIAINDSHNKQIVDSDDLLNQNTDTYAIEIEPDNATLLVYRGPNNINLWINQSFTLSSMSKHREAIDDITLKYLNKVLEIEPNYVAALINQGKTYRSLGRYQDSLNNFDKALELEPDNINIFNSRSCTYISMGKYDDSIADSTRALEIEQNNVAALSNREAAYNSMKFHDKVEADLKKAVKLDPNHVAVKTKLGLHYNAKGRYNKVISEANKVLKIDSYNTMRQIIIIERTLNEHDKERDDIKNAMEIMNNNDSPSLANQGEMCHT</sequence>
<dbReference type="InterPro" id="IPR011990">
    <property type="entry name" value="TPR-like_helical_dom_sf"/>
</dbReference>
<dbReference type="InterPro" id="IPR019734">
    <property type="entry name" value="TPR_rpt"/>
</dbReference>
<keyword evidence="1" id="KW-0677">Repeat</keyword>
<dbReference type="SMART" id="SM00028">
    <property type="entry name" value="TPR"/>
    <property type="match status" value="5"/>
</dbReference>
<dbReference type="OrthoDB" id="2423701at2759"/>
<dbReference type="STRING" id="44941.A0A397UYM7"/>
<dbReference type="PANTHER" id="PTHR44858">
    <property type="entry name" value="TETRATRICOPEPTIDE REPEAT PROTEIN 6"/>
    <property type="match status" value="1"/>
</dbReference>
<dbReference type="SUPFAM" id="SSF48452">
    <property type="entry name" value="TPR-like"/>
    <property type="match status" value="1"/>
</dbReference>
<dbReference type="InterPro" id="IPR050498">
    <property type="entry name" value="Ycf3"/>
</dbReference>
<dbReference type="Gene3D" id="1.25.40.10">
    <property type="entry name" value="Tetratricopeptide repeat domain"/>
    <property type="match status" value="2"/>
</dbReference>
<evidence type="ECO:0000256" key="3">
    <source>
        <dbReference type="PROSITE-ProRule" id="PRU00339"/>
    </source>
</evidence>
<dbReference type="Pfam" id="PF00515">
    <property type="entry name" value="TPR_1"/>
    <property type="match status" value="1"/>
</dbReference>
<keyword evidence="2 3" id="KW-0802">TPR repeat</keyword>
<evidence type="ECO:0000313" key="4">
    <source>
        <dbReference type="EMBL" id="RIB14691.1"/>
    </source>
</evidence>
<feature type="repeat" description="TPR" evidence="3">
    <location>
        <begin position="148"/>
        <end position="181"/>
    </location>
</feature>
<protein>
    <submittedName>
        <fullName evidence="4">Uncharacterized protein</fullName>
    </submittedName>
</protein>
<name>A0A397UYM7_9GLOM</name>
<gene>
    <name evidence="4" type="ORF">C2G38_2194360</name>
</gene>
<proteinExistence type="predicted"/>
<accession>A0A397UYM7</accession>
<dbReference type="EMBL" id="QKWP01000806">
    <property type="protein sequence ID" value="RIB14691.1"/>
    <property type="molecule type" value="Genomic_DNA"/>
</dbReference>
<dbReference type="PROSITE" id="PS50293">
    <property type="entry name" value="TPR_REGION"/>
    <property type="match status" value="1"/>
</dbReference>
<dbReference type="PANTHER" id="PTHR44858:SF1">
    <property type="entry name" value="UDP-N-ACETYLGLUCOSAMINE--PEPTIDE N-ACETYLGLUCOSAMINYLTRANSFERASE SPINDLY-RELATED"/>
    <property type="match status" value="1"/>
</dbReference>
<dbReference type="GO" id="GO:0046813">
    <property type="term" value="P:receptor-mediated virion attachment to host cell"/>
    <property type="evidence" value="ECO:0007669"/>
    <property type="project" value="TreeGrafter"/>
</dbReference>
<evidence type="ECO:0000256" key="2">
    <source>
        <dbReference type="ARBA" id="ARBA00022803"/>
    </source>
</evidence>
<comment type="caution">
    <text evidence="4">The sequence shown here is derived from an EMBL/GenBank/DDBJ whole genome shotgun (WGS) entry which is preliminary data.</text>
</comment>
<organism evidence="4 5">
    <name type="scientific">Gigaspora rosea</name>
    <dbReference type="NCBI Taxonomy" id="44941"/>
    <lineage>
        <taxon>Eukaryota</taxon>
        <taxon>Fungi</taxon>
        <taxon>Fungi incertae sedis</taxon>
        <taxon>Mucoromycota</taxon>
        <taxon>Glomeromycotina</taxon>
        <taxon>Glomeromycetes</taxon>
        <taxon>Diversisporales</taxon>
        <taxon>Gigasporaceae</taxon>
        <taxon>Gigaspora</taxon>
    </lineage>
</organism>
<dbReference type="PROSITE" id="PS50005">
    <property type="entry name" value="TPR"/>
    <property type="match status" value="1"/>
</dbReference>
<evidence type="ECO:0000313" key="5">
    <source>
        <dbReference type="Proteomes" id="UP000266673"/>
    </source>
</evidence>
<reference evidence="4 5" key="1">
    <citation type="submission" date="2018-06" db="EMBL/GenBank/DDBJ databases">
        <title>Comparative genomics reveals the genomic features of Rhizophagus irregularis, R. cerebriforme, R. diaphanum and Gigaspora rosea, and their symbiotic lifestyle signature.</title>
        <authorList>
            <person name="Morin E."/>
            <person name="San Clemente H."/>
            <person name="Chen E.C.H."/>
            <person name="De La Providencia I."/>
            <person name="Hainaut M."/>
            <person name="Kuo A."/>
            <person name="Kohler A."/>
            <person name="Murat C."/>
            <person name="Tang N."/>
            <person name="Roy S."/>
            <person name="Loubradou J."/>
            <person name="Henrissat B."/>
            <person name="Grigoriev I.V."/>
            <person name="Corradi N."/>
            <person name="Roux C."/>
            <person name="Martin F.M."/>
        </authorList>
    </citation>
    <scope>NUCLEOTIDE SEQUENCE [LARGE SCALE GENOMIC DNA]</scope>
    <source>
        <strain evidence="4 5">DAOM 194757</strain>
    </source>
</reference>
<dbReference type="AlphaFoldDB" id="A0A397UYM7"/>